<dbReference type="PANTHER" id="PTHR11706">
    <property type="entry name" value="SOLUTE CARRIER PROTEIN FAMILY 11 MEMBER"/>
    <property type="match status" value="1"/>
</dbReference>
<feature type="transmembrane region" description="Helical" evidence="7">
    <location>
        <begin position="51"/>
        <end position="73"/>
    </location>
</feature>
<feature type="region of interest" description="Disordered" evidence="6">
    <location>
        <begin position="272"/>
        <end position="302"/>
    </location>
</feature>
<feature type="transmembrane region" description="Helical" evidence="7">
    <location>
        <begin position="242"/>
        <end position="261"/>
    </location>
</feature>
<feature type="transmembrane region" description="Helical" evidence="7">
    <location>
        <begin position="133"/>
        <end position="152"/>
    </location>
</feature>
<gene>
    <name evidence="8" type="ORF">GCM10020366_26300</name>
</gene>
<dbReference type="InterPro" id="IPR001046">
    <property type="entry name" value="NRAMP_fam"/>
</dbReference>
<reference evidence="9" key="1">
    <citation type="journal article" date="2019" name="Int. J. Syst. Evol. Microbiol.">
        <title>The Global Catalogue of Microorganisms (GCM) 10K type strain sequencing project: providing services to taxonomists for standard genome sequencing and annotation.</title>
        <authorList>
            <consortium name="The Broad Institute Genomics Platform"/>
            <consortium name="The Broad Institute Genome Sequencing Center for Infectious Disease"/>
            <person name="Wu L."/>
            <person name="Ma J."/>
        </authorList>
    </citation>
    <scope>NUCLEOTIDE SEQUENCE [LARGE SCALE GENOMIC DNA]</scope>
    <source>
        <strain evidence="9">JCM 9687</strain>
    </source>
</reference>
<dbReference type="EMBL" id="BAAAYK010000038">
    <property type="protein sequence ID" value="GAA3357598.1"/>
    <property type="molecule type" value="Genomic_DNA"/>
</dbReference>
<evidence type="ECO:0000256" key="2">
    <source>
        <dbReference type="ARBA" id="ARBA00022448"/>
    </source>
</evidence>
<dbReference type="PANTHER" id="PTHR11706:SF33">
    <property type="entry name" value="NATURAL RESISTANCE-ASSOCIATED MACROPHAGE PROTEIN 2"/>
    <property type="match status" value="1"/>
</dbReference>
<evidence type="ECO:0000256" key="3">
    <source>
        <dbReference type="ARBA" id="ARBA00022692"/>
    </source>
</evidence>
<dbReference type="Proteomes" id="UP001500483">
    <property type="component" value="Unassembled WGS sequence"/>
</dbReference>
<proteinExistence type="predicted"/>
<feature type="transmembrane region" description="Helical" evidence="7">
    <location>
        <begin position="159"/>
        <end position="179"/>
    </location>
</feature>
<evidence type="ECO:0000313" key="8">
    <source>
        <dbReference type="EMBL" id="GAA3357598.1"/>
    </source>
</evidence>
<organism evidence="8 9">
    <name type="scientific">Saccharopolyspora gregorii</name>
    <dbReference type="NCBI Taxonomy" id="33914"/>
    <lineage>
        <taxon>Bacteria</taxon>
        <taxon>Bacillati</taxon>
        <taxon>Actinomycetota</taxon>
        <taxon>Actinomycetes</taxon>
        <taxon>Pseudonocardiales</taxon>
        <taxon>Pseudonocardiaceae</taxon>
        <taxon>Saccharopolyspora</taxon>
    </lineage>
</organism>
<keyword evidence="2" id="KW-0813">Transport</keyword>
<accession>A0ABP6RN19</accession>
<evidence type="ECO:0000313" key="9">
    <source>
        <dbReference type="Proteomes" id="UP001500483"/>
    </source>
</evidence>
<keyword evidence="4 7" id="KW-1133">Transmembrane helix</keyword>
<keyword evidence="3 7" id="KW-0812">Transmembrane</keyword>
<dbReference type="RefSeq" id="WP_344926602.1">
    <property type="nucleotide sequence ID" value="NZ_BAAAYK010000038.1"/>
</dbReference>
<dbReference type="NCBIfam" id="NF037982">
    <property type="entry name" value="Nramp_1"/>
    <property type="match status" value="1"/>
</dbReference>
<sequence>MSDPTEPAPSPSRRWLDLVRTVGPGLVVALTWVGAGDLVENATAGGNYGYALLWVVPLSLVFRFFLVSTIARYPLFNAHGDTSIIRGLVRLSPLLGWVFGAALLFYCYISMAFMLSGVGTALTALTGGAVDRFWGAALGAGTVAVLVGRGAYSLLEGVFKVLLAALGASFVVAVALVGVDWSALAGGLVGFRLPPDFGVFNSGLLLLSLVMSSVGSLANLIYPQVMEEKGWTTPGHRRKQQLDLLFGTVAVAFLGLCMWIVGAEVLHGGPPAETDQDIAGALGGPSGRSAPTSSTSDCWPRPGRPRPGCCSASASWPCSPSARPGSPPAATSIPLWTERGSCTAGSCWSG</sequence>
<evidence type="ECO:0000256" key="5">
    <source>
        <dbReference type="ARBA" id="ARBA00023136"/>
    </source>
</evidence>
<keyword evidence="9" id="KW-1185">Reference proteome</keyword>
<protein>
    <submittedName>
        <fullName evidence="8">Uncharacterized protein</fullName>
    </submittedName>
</protein>
<feature type="transmembrane region" description="Helical" evidence="7">
    <location>
        <begin position="199"/>
        <end position="222"/>
    </location>
</feature>
<evidence type="ECO:0000256" key="1">
    <source>
        <dbReference type="ARBA" id="ARBA00004141"/>
    </source>
</evidence>
<comment type="caution">
    <text evidence="8">The sequence shown here is derived from an EMBL/GenBank/DDBJ whole genome shotgun (WGS) entry which is preliminary data.</text>
</comment>
<comment type="subcellular location">
    <subcellularLocation>
        <location evidence="1">Membrane</location>
        <topology evidence="1">Multi-pass membrane protein</topology>
    </subcellularLocation>
</comment>
<name>A0ABP6RN19_9PSEU</name>
<dbReference type="Pfam" id="PF01566">
    <property type="entry name" value="Nramp"/>
    <property type="match status" value="1"/>
</dbReference>
<evidence type="ECO:0000256" key="4">
    <source>
        <dbReference type="ARBA" id="ARBA00022989"/>
    </source>
</evidence>
<keyword evidence="5 7" id="KW-0472">Membrane</keyword>
<evidence type="ECO:0000256" key="7">
    <source>
        <dbReference type="SAM" id="Phobius"/>
    </source>
</evidence>
<feature type="transmembrane region" description="Helical" evidence="7">
    <location>
        <begin position="94"/>
        <end position="113"/>
    </location>
</feature>
<evidence type="ECO:0000256" key="6">
    <source>
        <dbReference type="SAM" id="MobiDB-lite"/>
    </source>
</evidence>